<name>A0A484LJI7_9ASTE</name>
<dbReference type="AlphaFoldDB" id="A0A484LJI7"/>
<evidence type="ECO:0000256" key="2">
    <source>
        <dbReference type="ARBA" id="ARBA00001946"/>
    </source>
</evidence>
<dbReference type="GO" id="GO:0004722">
    <property type="term" value="F:protein serine/threonine phosphatase activity"/>
    <property type="evidence" value="ECO:0007669"/>
    <property type="project" value="UniProtKB-EC"/>
</dbReference>
<evidence type="ECO:0000256" key="3">
    <source>
        <dbReference type="ARBA" id="ARBA00006702"/>
    </source>
</evidence>
<proteinExistence type="inferred from homology"/>
<dbReference type="GO" id="GO:0046872">
    <property type="term" value="F:metal ion binding"/>
    <property type="evidence" value="ECO:0007669"/>
    <property type="project" value="UniProtKB-KW"/>
</dbReference>
<evidence type="ECO:0000256" key="5">
    <source>
        <dbReference type="ARBA" id="ARBA00022723"/>
    </source>
</evidence>
<keyword evidence="5" id="KW-0479">Metal-binding</keyword>
<sequence length="386" mass="41045">MSCTVAISSPVFSPSRVSISSTLTCKAAAAAAEETLARALSPSPSASSPSSPPFRNLRIAKPPLCGLIRASSSSSSSSSDCSALASSASPAFWKRKRPASLDIPNVPVGFGDAPATPSVMEDLVEFEGDGYSVCCKRGRRGRAMEDRYSAMVELHGDSKQAVFGVFDGHGGARAAEYASQNLTKNILGEVEKSIDEEIKEAVKNGYLKTDTKFLEQDLRGGSCCVTALIKDQILVVSNVGDCRAVLSRGGVAEALTSDHRASRADEKERIEATGGFVDCNCGVWRIQGSLAVSRAIGDRSLKQWVIAEPETRVVPLHSELEFLILASDGLWDKVSTQEAVDVARPFCIGSNKPQMASCCKRLVDLSVSRGSFDDVSVMLISLGHFV</sequence>
<dbReference type="FunFam" id="3.60.40.10:FF:000044">
    <property type="entry name" value="probable protein phosphatase 2C 25"/>
    <property type="match status" value="1"/>
</dbReference>
<dbReference type="Proteomes" id="UP000595140">
    <property type="component" value="Unassembled WGS sequence"/>
</dbReference>
<evidence type="ECO:0000313" key="15">
    <source>
        <dbReference type="Proteomes" id="UP000595140"/>
    </source>
</evidence>
<evidence type="ECO:0000313" key="14">
    <source>
        <dbReference type="EMBL" id="VFQ76605.1"/>
    </source>
</evidence>
<evidence type="ECO:0000259" key="13">
    <source>
        <dbReference type="PROSITE" id="PS51746"/>
    </source>
</evidence>
<evidence type="ECO:0000256" key="11">
    <source>
        <dbReference type="ARBA" id="ARBA00048336"/>
    </source>
</evidence>
<gene>
    <name evidence="14" type="ORF">CCAM_LOCUS18381</name>
</gene>
<keyword evidence="7" id="KW-0460">Magnesium</keyword>
<keyword evidence="8 12" id="KW-0904">Protein phosphatase</keyword>
<dbReference type="EMBL" id="OOIL02001568">
    <property type="protein sequence ID" value="VFQ76605.1"/>
    <property type="molecule type" value="Genomic_DNA"/>
</dbReference>
<evidence type="ECO:0000256" key="10">
    <source>
        <dbReference type="ARBA" id="ARBA00047761"/>
    </source>
</evidence>
<dbReference type="InterPro" id="IPR015655">
    <property type="entry name" value="PP2C"/>
</dbReference>
<evidence type="ECO:0000256" key="1">
    <source>
        <dbReference type="ARBA" id="ARBA00001936"/>
    </source>
</evidence>
<dbReference type="GO" id="GO:0009738">
    <property type="term" value="P:abscisic acid-activated signaling pathway"/>
    <property type="evidence" value="ECO:0007669"/>
    <property type="project" value="UniProtKB-ARBA"/>
</dbReference>
<dbReference type="SMART" id="SM00331">
    <property type="entry name" value="PP2C_SIG"/>
    <property type="match status" value="1"/>
</dbReference>
<dbReference type="SMART" id="SM00332">
    <property type="entry name" value="PP2Cc"/>
    <property type="match status" value="1"/>
</dbReference>
<comment type="cofactor">
    <cofactor evidence="2">
        <name>Mg(2+)</name>
        <dbReference type="ChEBI" id="CHEBI:18420"/>
    </cofactor>
</comment>
<dbReference type="PANTHER" id="PTHR47992">
    <property type="entry name" value="PROTEIN PHOSPHATASE"/>
    <property type="match status" value="1"/>
</dbReference>
<comment type="catalytic activity">
    <reaction evidence="10">
        <text>O-phospho-L-seryl-[protein] + H2O = L-seryl-[protein] + phosphate</text>
        <dbReference type="Rhea" id="RHEA:20629"/>
        <dbReference type="Rhea" id="RHEA-COMP:9863"/>
        <dbReference type="Rhea" id="RHEA-COMP:11604"/>
        <dbReference type="ChEBI" id="CHEBI:15377"/>
        <dbReference type="ChEBI" id="CHEBI:29999"/>
        <dbReference type="ChEBI" id="CHEBI:43474"/>
        <dbReference type="ChEBI" id="CHEBI:83421"/>
        <dbReference type="EC" id="3.1.3.16"/>
    </reaction>
</comment>
<keyword evidence="6 12" id="KW-0378">Hydrolase</keyword>
<dbReference type="CDD" id="cd00143">
    <property type="entry name" value="PP2Cc"/>
    <property type="match status" value="1"/>
</dbReference>
<dbReference type="InterPro" id="IPR000222">
    <property type="entry name" value="PP2C_BS"/>
</dbReference>
<dbReference type="InterPro" id="IPR036457">
    <property type="entry name" value="PPM-type-like_dom_sf"/>
</dbReference>
<dbReference type="SUPFAM" id="SSF81606">
    <property type="entry name" value="PP2C-like"/>
    <property type="match status" value="1"/>
</dbReference>
<dbReference type="Pfam" id="PF00481">
    <property type="entry name" value="PP2C"/>
    <property type="match status" value="1"/>
</dbReference>
<feature type="domain" description="PPM-type phosphatase" evidence="13">
    <location>
        <begin position="130"/>
        <end position="382"/>
    </location>
</feature>
<dbReference type="InterPro" id="IPR001932">
    <property type="entry name" value="PPM-type_phosphatase-like_dom"/>
</dbReference>
<evidence type="ECO:0000256" key="4">
    <source>
        <dbReference type="ARBA" id="ARBA00013081"/>
    </source>
</evidence>
<comment type="catalytic activity">
    <reaction evidence="11">
        <text>O-phospho-L-threonyl-[protein] + H2O = L-threonyl-[protein] + phosphate</text>
        <dbReference type="Rhea" id="RHEA:47004"/>
        <dbReference type="Rhea" id="RHEA-COMP:11060"/>
        <dbReference type="Rhea" id="RHEA-COMP:11605"/>
        <dbReference type="ChEBI" id="CHEBI:15377"/>
        <dbReference type="ChEBI" id="CHEBI:30013"/>
        <dbReference type="ChEBI" id="CHEBI:43474"/>
        <dbReference type="ChEBI" id="CHEBI:61977"/>
        <dbReference type="EC" id="3.1.3.16"/>
    </reaction>
</comment>
<dbReference type="PROSITE" id="PS01032">
    <property type="entry name" value="PPM_1"/>
    <property type="match status" value="1"/>
</dbReference>
<accession>A0A484LJI7</accession>
<dbReference type="Gene3D" id="3.60.40.10">
    <property type="entry name" value="PPM-type phosphatase domain"/>
    <property type="match status" value="1"/>
</dbReference>
<dbReference type="OrthoDB" id="10264738at2759"/>
<dbReference type="PROSITE" id="PS51746">
    <property type="entry name" value="PPM_2"/>
    <property type="match status" value="1"/>
</dbReference>
<evidence type="ECO:0000256" key="7">
    <source>
        <dbReference type="ARBA" id="ARBA00022842"/>
    </source>
</evidence>
<protein>
    <recommendedName>
        <fullName evidence="4">protein-serine/threonine phosphatase</fullName>
        <ecNumber evidence="4">3.1.3.16</ecNumber>
    </recommendedName>
</protein>
<evidence type="ECO:0000256" key="9">
    <source>
        <dbReference type="ARBA" id="ARBA00023211"/>
    </source>
</evidence>
<organism evidence="14 15">
    <name type="scientific">Cuscuta campestris</name>
    <dbReference type="NCBI Taxonomy" id="132261"/>
    <lineage>
        <taxon>Eukaryota</taxon>
        <taxon>Viridiplantae</taxon>
        <taxon>Streptophyta</taxon>
        <taxon>Embryophyta</taxon>
        <taxon>Tracheophyta</taxon>
        <taxon>Spermatophyta</taxon>
        <taxon>Magnoliopsida</taxon>
        <taxon>eudicotyledons</taxon>
        <taxon>Gunneridae</taxon>
        <taxon>Pentapetalae</taxon>
        <taxon>asterids</taxon>
        <taxon>lamiids</taxon>
        <taxon>Solanales</taxon>
        <taxon>Convolvulaceae</taxon>
        <taxon>Cuscuteae</taxon>
        <taxon>Cuscuta</taxon>
        <taxon>Cuscuta subgen. Grammica</taxon>
        <taxon>Cuscuta sect. Cleistogrammica</taxon>
    </lineage>
</organism>
<evidence type="ECO:0000256" key="6">
    <source>
        <dbReference type="ARBA" id="ARBA00022801"/>
    </source>
</evidence>
<comment type="similarity">
    <text evidence="3 12">Belongs to the PP2C family.</text>
</comment>
<keyword evidence="15" id="KW-1185">Reference proteome</keyword>
<dbReference type="EC" id="3.1.3.16" evidence="4"/>
<evidence type="ECO:0000256" key="12">
    <source>
        <dbReference type="RuleBase" id="RU003465"/>
    </source>
</evidence>
<reference evidence="14 15" key="1">
    <citation type="submission" date="2018-04" db="EMBL/GenBank/DDBJ databases">
        <authorList>
            <person name="Vogel A."/>
        </authorList>
    </citation>
    <scope>NUCLEOTIDE SEQUENCE [LARGE SCALE GENOMIC DNA]</scope>
</reference>
<comment type="cofactor">
    <cofactor evidence="1">
        <name>Mn(2+)</name>
        <dbReference type="ChEBI" id="CHEBI:29035"/>
    </cofactor>
</comment>
<evidence type="ECO:0000256" key="8">
    <source>
        <dbReference type="ARBA" id="ARBA00022912"/>
    </source>
</evidence>
<keyword evidence="9" id="KW-0464">Manganese</keyword>